<evidence type="ECO:0000256" key="6">
    <source>
        <dbReference type="ARBA" id="ARBA00022989"/>
    </source>
</evidence>
<sequence>MRSTAARFAALYAAQFFGVGVMLPFLPPVLAEAGLAAAEVAAVLAAGAAVRLVAGPLGGRAADALGEARAVLAAGAAAAAVAACGFGLAGGFVALLLVGVAHSAAVAPVIPLTDSLALAAARREGARFDYGRVRAAGSLSFILASALAGGVAERLGLVAVVWLYAAALAATALLAARLPAPAAGPAPRLRDAGGGFRAALRLPAFRLLLALSALIQGSHALYYGFGSIHWAAAGHSATAIGLLWAEGVAAEVVLFLWGRRLADRLGPVGLSLLAAGAGALRWAVTAETTALPALAAAQLLHAATFGAQHLAAMRVLMRVVPPPLAATAQTLHASLGVGLASGALTLASGPLYAAFGGAAFWAMAGLCAAAVPAAWRLRAVLGAGPAPLSAAP</sequence>
<dbReference type="NCBIfam" id="NF037955">
    <property type="entry name" value="mfs"/>
    <property type="match status" value="1"/>
</dbReference>
<accession>A0ABS7F6E3</accession>
<feature type="transmembrane region" description="Helical" evidence="8">
    <location>
        <begin position="104"/>
        <end position="121"/>
    </location>
</feature>
<evidence type="ECO:0000313" key="10">
    <source>
        <dbReference type="EMBL" id="MBW8270883.1"/>
    </source>
</evidence>
<feature type="transmembrane region" description="Helical" evidence="8">
    <location>
        <begin position="237"/>
        <end position="258"/>
    </location>
</feature>
<keyword evidence="7 8" id="KW-0472">Membrane</keyword>
<keyword evidence="5 8" id="KW-0812">Transmembrane</keyword>
<name>A0ABS7F6E3_9PROT</name>
<evidence type="ECO:0000256" key="7">
    <source>
        <dbReference type="ARBA" id="ARBA00023136"/>
    </source>
</evidence>
<keyword evidence="2" id="KW-0813">Transport</keyword>
<keyword evidence="3" id="KW-1003">Cell membrane</keyword>
<organism evidence="10 11">
    <name type="scientific">Caldovatus aquaticus</name>
    <dbReference type="NCBI Taxonomy" id="2865671"/>
    <lineage>
        <taxon>Bacteria</taxon>
        <taxon>Pseudomonadati</taxon>
        <taxon>Pseudomonadota</taxon>
        <taxon>Alphaproteobacteria</taxon>
        <taxon>Acetobacterales</taxon>
        <taxon>Roseomonadaceae</taxon>
        <taxon>Caldovatus</taxon>
    </lineage>
</organism>
<dbReference type="SUPFAM" id="SSF103473">
    <property type="entry name" value="MFS general substrate transporter"/>
    <property type="match status" value="1"/>
</dbReference>
<feature type="transmembrane region" description="Helical" evidence="8">
    <location>
        <begin position="207"/>
        <end position="225"/>
    </location>
</feature>
<evidence type="ECO:0000256" key="5">
    <source>
        <dbReference type="ARBA" id="ARBA00022692"/>
    </source>
</evidence>
<proteinExistence type="predicted"/>
<evidence type="ECO:0000256" key="3">
    <source>
        <dbReference type="ARBA" id="ARBA00022475"/>
    </source>
</evidence>
<evidence type="ECO:0000256" key="4">
    <source>
        <dbReference type="ARBA" id="ARBA00022519"/>
    </source>
</evidence>
<dbReference type="Gene3D" id="1.20.1250.20">
    <property type="entry name" value="MFS general substrate transporter like domains"/>
    <property type="match status" value="2"/>
</dbReference>
<dbReference type="PANTHER" id="PTHR23522">
    <property type="entry name" value="BLL5896 PROTEIN"/>
    <property type="match status" value="1"/>
</dbReference>
<feature type="transmembrane region" description="Helical" evidence="8">
    <location>
        <begin position="157"/>
        <end position="180"/>
    </location>
</feature>
<dbReference type="InterPro" id="IPR026032">
    <property type="entry name" value="HcaT-like"/>
</dbReference>
<dbReference type="Pfam" id="PF12832">
    <property type="entry name" value="MFS_1_like"/>
    <property type="match status" value="1"/>
</dbReference>
<feature type="transmembrane region" description="Helical" evidence="8">
    <location>
        <begin position="265"/>
        <end position="284"/>
    </location>
</feature>
<evidence type="ECO:0000256" key="2">
    <source>
        <dbReference type="ARBA" id="ARBA00022448"/>
    </source>
</evidence>
<feature type="transmembrane region" description="Helical" evidence="8">
    <location>
        <begin position="133"/>
        <end position="151"/>
    </location>
</feature>
<dbReference type="PIRSF" id="PIRSF004925">
    <property type="entry name" value="HcaT"/>
    <property type="match status" value="1"/>
</dbReference>
<dbReference type="PANTHER" id="PTHR23522:SF10">
    <property type="entry name" value="3-PHENYLPROPIONIC ACID TRANSPORTER-RELATED"/>
    <property type="match status" value="1"/>
</dbReference>
<dbReference type="Proteomes" id="UP001519924">
    <property type="component" value="Unassembled WGS sequence"/>
</dbReference>
<evidence type="ECO:0000259" key="9">
    <source>
        <dbReference type="Pfam" id="PF12832"/>
    </source>
</evidence>
<feature type="transmembrane region" description="Helical" evidence="8">
    <location>
        <begin position="41"/>
        <end position="59"/>
    </location>
</feature>
<gene>
    <name evidence="10" type="ORF">K1J50_15470</name>
</gene>
<feature type="transmembrane region" description="Helical" evidence="8">
    <location>
        <begin position="352"/>
        <end position="375"/>
    </location>
</feature>
<dbReference type="InterPro" id="IPR024989">
    <property type="entry name" value="MFS_assoc_dom"/>
</dbReference>
<evidence type="ECO:0000256" key="1">
    <source>
        <dbReference type="ARBA" id="ARBA00004429"/>
    </source>
</evidence>
<comment type="caution">
    <text evidence="10">The sequence shown here is derived from an EMBL/GenBank/DDBJ whole genome shotgun (WGS) entry which is preliminary data.</text>
</comment>
<dbReference type="InterPro" id="IPR036259">
    <property type="entry name" value="MFS_trans_sf"/>
</dbReference>
<dbReference type="RefSeq" id="WP_220118662.1">
    <property type="nucleotide sequence ID" value="NZ_JAHZUY010000057.1"/>
</dbReference>
<keyword evidence="4" id="KW-0997">Cell inner membrane</keyword>
<evidence type="ECO:0000313" key="11">
    <source>
        <dbReference type="Proteomes" id="UP001519924"/>
    </source>
</evidence>
<dbReference type="EMBL" id="JAHZUY010000057">
    <property type="protein sequence ID" value="MBW8270883.1"/>
    <property type="molecule type" value="Genomic_DNA"/>
</dbReference>
<feature type="domain" description="Major facilitator superfamily associated" evidence="9">
    <location>
        <begin position="9"/>
        <end position="361"/>
    </location>
</feature>
<feature type="transmembrane region" description="Helical" evidence="8">
    <location>
        <begin position="71"/>
        <end position="98"/>
    </location>
</feature>
<keyword evidence="6 8" id="KW-1133">Transmembrane helix</keyword>
<reference evidence="10 11" key="1">
    <citation type="submission" date="2021-08" db="EMBL/GenBank/DDBJ databases">
        <title>Caldovatus sediminis gen. nov., sp. nov., a moderately thermophilic bacterium isolated from a hot spring.</title>
        <authorList>
            <person name="Hu C.-J."/>
            <person name="Li W.-J."/>
            <person name="Xian W.-D."/>
        </authorList>
    </citation>
    <scope>NUCLEOTIDE SEQUENCE [LARGE SCALE GENOMIC DNA]</scope>
    <source>
        <strain evidence="10 11">SYSU G05006</strain>
    </source>
</reference>
<evidence type="ECO:0000256" key="8">
    <source>
        <dbReference type="SAM" id="Phobius"/>
    </source>
</evidence>
<keyword evidence="11" id="KW-1185">Reference proteome</keyword>
<protein>
    <submittedName>
        <fullName evidence="10">MFS transporter</fullName>
    </submittedName>
</protein>
<comment type="subcellular location">
    <subcellularLocation>
        <location evidence="1">Cell inner membrane</location>
        <topology evidence="1">Multi-pass membrane protein</topology>
    </subcellularLocation>
</comment>